<dbReference type="PANTHER" id="PTHR46577:SF1">
    <property type="entry name" value="HTH-TYPE TRANSCRIPTIONAL REGULATORY PROTEIN GABR"/>
    <property type="match status" value="1"/>
</dbReference>
<dbReference type="SMART" id="SM00345">
    <property type="entry name" value="HTH_GNTR"/>
    <property type="match status" value="1"/>
</dbReference>
<dbReference type="InterPro" id="IPR000524">
    <property type="entry name" value="Tscrpt_reg_HTH_GntR"/>
</dbReference>
<feature type="region of interest" description="Disordered" evidence="6">
    <location>
        <begin position="1"/>
        <end position="20"/>
    </location>
</feature>
<dbReference type="Pfam" id="PF00155">
    <property type="entry name" value="Aminotran_1_2"/>
    <property type="match status" value="1"/>
</dbReference>
<evidence type="ECO:0000256" key="2">
    <source>
        <dbReference type="ARBA" id="ARBA00022898"/>
    </source>
</evidence>
<dbReference type="Gene3D" id="1.10.10.10">
    <property type="entry name" value="Winged helix-like DNA-binding domain superfamily/Winged helix DNA-binding domain"/>
    <property type="match status" value="1"/>
</dbReference>
<comment type="similarity">
    <text evidence="1">In the C-terminal section; belongs to the class-I pyridoxal-phosphate-dependent aminotransferase family.</text>
</comment>
<keyword evidence="3" id="KW-0805">Transcription regulation</keyword>
<dbReference type="Gene3D" id="3.40.640.10">
    <property type="entry name" value="Type I PLP-dependent aspartate aminotransferase-like (Major domain)"/>
    <property type="match status" value="1"/>
</dbReference>
<keyword evidence="9" id="KW-1185">Reference proteome</keyword>
<keyword evidence="8" id="KW-0032">Aminotransferase</keyword>
<evidence type="ECO:0000313" key="9">
    <source>
        <dbReference type="Proteomes" id="UP000318943"/>
    </source>
</evidence>
<gene>
    <name evidence="8" type="ORF">FGG12_12010</name>
</gene>
<reference evidence="8 9" key="1">
    <citation type="submission" date="2019-05" db="EMBL/GenBank/DDBJ databases">
        <title>Whole genome sequence analysis of Cupriavidus campinensis S14E4C strain.</title>
        <authorList>
            <person name="Abbaszade G."/>
            <person name="Szabo A."/>
            <person name="Toumi M."/>
            <person name="Toth E."/>
        </authorList>
    </citation>
    <scope>NUCLEOTIDE SEQUENCE [LARGE SCALE GENOMIC DNA]</scope>
    <source>
        <strain evidence="8 9">S14E4C</strain>
    </source>
</reference>
<evidence type="ECO:0000259" key="7">
    <source>
        <dbReference type="PROSITE" id="PS50949"/>
    </source>
</evidence>
<dbReference type="InterPro" id="IPR015424">
    <property type="entry name" value="PyrdxlP-dep_Trfase"/>
</dbReference>
<keyword evidence="5" id="KW-0804">Transcription</keyword>
<dbReference type="CDD" id="cd00609">
    <property type="entry name" value="AAT_like"/>
    <property type="match status" value="1"/>
</dbReference>
<dbReference type="InterPro" id="IPR051446">
    <property type="entry name" value="HTH_trans_reg/aminotransferase"/>
</dbReference>
<dbReference type="RefSeq" id="WP_144197902.1">
    <property type="nucleotide sequence ID" value="NZ_CAJPVH010000034.1"/>
</dbReference>
<keyword evidence="2" id="KW-0663">Pyridoxal phosphate</keyword>
<dbReference type="InterPro" id="IPR015421">
    <property type="entry name" value="PyrdxlP-dep_Trfase_major"/>
</dbReference>
<proteinExistence type="inferred from homology"/>
<dbReference type="PROSITE" id="PS50949">
    <property type="entry name" value="HTH_GNTR"/>
    <property type="match status" value="1"/>
</dbReference>
<evidence type="ECO:0000256" key="3">
    <source>
        <dbReference type="ARBA" id="ARBA00023015"/>
    </source>
</evidence>
<dbReference type="GO" id="GO:0008483">
    <property type="term" value="F:transaminase activity"/>
    <property type="evidence" value="ECO:0007669"/>
    <property type="project" value="UniProtKB-KW"/>
</dbReference>
<dbReference type="SUPFAM" id="SSF46785">
    <property type="entry name" value="Winged helix' DNA-binding domain"/>
    <property type="match status" value="1"/>
</dbReference>
<dbReference type="Proteomes" id="UP000318943">
    <property type="component" value="Unassembled WGS sequence"/>
</dbReference>
<evidence type="ECO:0000256" key="5">
    <source>
        <dbReference type="ARBA" id="ARBA00023163"/>
    </source>
</evidence>
<dbReference type="InterPro" id="IPR036388">
    <property type="entry name" value="WH-like_DNA-bd_sf"/>
</dbReference>
<dbReference type="CDD" id="cd07377">
    <property type="entry name" value="WHTH_GntR"/>
    <property type="match status" value="1"/>
</dbReference>
<dbReference type="InterPro" id="IPR004839">
    <property type="entry name" value="Aminotransferase_I/II_large"/>
</dbReference>
<organism evidence="8 9">
    <name type="scientific">Cupriavidus campinensis</name>
    <dbReference type="NCBI Taxonomy" id="151783"/>
    <lineage>
        <taxon>Bacteria</taxon>
        <taxon>Pseudomonadati</taxon>
        <taxon>Pseudomonadota</taxon>
        <taxon>Betaproteobacteria</taxon>
        <taxon>Burkholderiales</taxon>
        <taxon>Burkholderiaceae</taxon>
        <taxon>Cupriavidus</taxon>
    </lineage>
</organism>
<evidence type="ECO:0000256" key="6">
    <source>
        <dbReference type="SAM" id="MobiDB-lite"/>
    </source>
</evidence>
<dbReference type="PANTHER" id="PTHR46577">
    <property type="entry name" value="HTH-TYPE TRANSCRIPTIONAL REGULATORY PROTEIN GABR"/>
    <property type="match status" value="1"/>
</dbReference>
<comment type="caution">
    <text evidence="8">The sequence shown here is derived from an EMBL/GenBank/DDBJ whole genome shotgun (WGS) entry which is preliminary data.</text>
</comment>
<keyword evidence="8" id="KW-0808">Transferase</keyword>
<evidence type="ECO:0000256" key="4">
    <source>
        <dbReference type="ARBA" id="ARBA00023125"/>
    </source>
</evidence>
<keyword evidence="4" id="KW-0238">DNA-binding</keyword>
<accession>A0ABY3EMW6</accession>
<sequence>MSKQHPSEAPARPDWARPLREGGGSRYLQIADLIEVAMRDGSLAPGDRLPSQRQLASLFQVDLTTVTRGLNEAARRGLTVARGSQGTFVALPAYELSQAVDLSMNVPPPAPGIDVGEMLRRGIGQLTLRADPALLMTYHLGGGTTTDRSAGARWLAPMLGSVAEDDVVACPGAQTALAALIMAGTEHGGAIAAEPLIYPGVRAAASQLGRRIVTIAVDGDGMRPDSLEAACQTEGVRLVYLNPTLQNPTTHTMPETRRRDIARIAERQGILIIEDDPYWLLTPDAPPPIATLAPQQTAYVSTLSKCLSPGLRTAYVVVKDPAVQNAMLTALRAITLMASPLATALATQWILDGAAKTLLDGIRAEADARQQIARQWLAGFDANPALGIHIWHPLPSYWTSADFTRTARAEDLRVTGADAFADGTSTPGAIRISLGGVAERGQLSLALKKLSGLLARRPARDAFQVI</sequence>
<dbReference type="EMBL" id="VCIZ01000006">
    <property type="protein sequence ID" value="TSP12317.1"/>
    <property type="molecule type" value="Genomic_DNA"/>
</dbReference>
<evidence type="ECO:0000256" key="1">
    <source>
        <dbReference type="ARBA" id="ARBA00005384"/>
    </source>
</evidence>
<evidence type="ECO:0000313" key="8">
    <source>
        <dbReference type="EMBL" id="TSP12317.1"/>
    </source>
</evidence>
<dbReference type="SUPFAM" id="SSF53383">
    <property type="entry name" value="PLP-dependent transferases"/>
    <property type="match status" value="1"/>
</dbReference>
<dbReference type="Pfam" id="PF00392">
    <property type="entry name" value="GntR"/>
    <property type="match status" value="1"/>
</dbReference>
<feature type="domain" description="HTH gntR-type" evidence="7">
    <location>
        <begin position="24"/>
        <end position="92"/>
    </location>
</feature>
<dbReference type="InterPro" id="IPR036390">
    <property type="entry name" value="WH_DNA-bd_sf"/>
</dbReference>
<name>A0ABY3EMW6_9BURK</name>
<protein>
    <submittedName>
        <fullName evidence="8">PLP-dependent aminotransferase family protein</fullName>
    </submittedName>
</protein>